<dbReference type="Gene3D" id="3.60.20.10">
    <property type="entry name" value="Glutamine Phosphoribosylpyrophosphate, subunit 1, domain 1"/>
    <property type="match status" value="1"/>
</dbReference>
<dbReference type="InterPro" id="IPR017932">
    <property type="entry name" value="GATase_2_dom"/>
</dbReference>
<gene>
    <name evidence="3" type="ORF">B9G98_02815</name>
</gene>
<proteinExistence type="predicted"/>
<dbReference type="GO" id="GO:0016740">
    <property type="term" value="F:transferase activity"/>
    <property type="evidence" value="ECO:0007669"/>
    <property type="project" value="UniProtKB-KW"/>
</dbReference>
<dbReference type="STRING" id="45607.A0A2T0FJQ0"/>
<dbReference type="GeneID" id="36516563"/>
<protein>
    <submittedName>
        <fullName evidence="3">Putative glutamine amidotransferase DUG3</fullName>
    </submittedName>
</protein>
<dbReference type="SUPFAM" id="SSF56235">
    <property type="entry name" value="N-terminal nucleophile aminohydrolases (Ntn hydrolases)"/>
    <property type="match status" value="1"/>
</dbReference>
<organism evidence="3 4">
    <name type="scientific">Wickerhamiella sorbophila</name>
    <dbReference type="NCBI Taxonomy" id="45607"/>
    <lineage>
        <taxon>Eukaryota</taxon>
        <taxon>Fungi</taxon>
        <taxon>Dikarya</taxon>
        <taxon>Ascomycota</taxon>
        <taxon>Saccharomycotina</taxon>
        <taxon>Dipodascomycetes</taxon>
        <taxon>Dipodascales</taxon>
        <taxon>Trichomonascaceae</taxon>
        <taxon>Wickerhamiella</taxon>
    </lineage>
</organism>
<feature type="domain" description="Glutamine amidotransferase type-2" evidence="2">
    <location>
        <begin position="2"/>
        <end position="262"/>
    </location>
</feature>
<reference evidence="3 4" key="1">
    <citation type="submission" date="2017-04" db="EMBL/GenBank/DDBJ databases">
        <title>Genome sequencing of [Candida] sorbophila.</title>
        <authorList>
            <person name="Ahn J.O."/>
        </authorList>
    </citation>
    <scope>NUCLEOTIDE SEQUENCE [LARGE SCALE GENOMIC DNA]</scope>
    <source>
        <strain evidence="3 4">DS02</strain>
    </source>
</reference>
<name>A0A2T0FJQ0_9ASCO</name>
<dbReference type="RefSeq" id="XP_024665140.1">
    <property type="nucleotide sequence ID" value="XM_024809372.1"/>
</dbReference>
<dbReference type="PROSITE" id="PS51278">
    <property type="entry name" value="GATASE_TYPE_2"/>
    <property type="match status" value="1"/>
</dbReference>
<dbReference type="AlphaFoldDB" id="A0A2T0FJQ0"/>
<evidence type="ECO:0000259" key="2">
    <source>
        <dbReference type="PROSITE" id="PS51278"/>
    </source>
</evidence>
<dbReference type="EMBL" id="NDIQ01000021">
    <property type="protein sequence ID" value="PRT55195.1"/>
    <property type="molecule type" value="Genomic_DNA"/>
</dbReference>
<dbReference type="GO" id="GO:0006751">
    <property type="term" value="P:glutathione catabolic process"/>
    <property type="evidence" value="ECO:0007669"/>
    <property type="project" value="TreeGrafter"/>
</dbReference>
<evidence type="ECO:0000256" key="1">
    <source>
        <dbReference type="ARBA" id="ARBA00022962"/>
    </source>
</evidence>
<keyword evidence="4" id="KW-1185">Reference proteome</keyword>
<dbReference type="PANTHER" id="PTHR43187:SF1">
    <property type="entry name" value="GLUTAMINE AMIDOTRANSFERASE DUG3-RELATED"/>
    <property type="match status" value="1"/>
</dbReference>
<comment type="caution">
    <text evidence="3">The sequence shown here is derived from an EMBL/GenBank/DDBJ whole genome shotgun (WGS) entry which is preliminary data.</text>
</comment>
<dbReference type="CDD" id="cd01908">
    <property type="entry name" value="YafJ"/>
    <property type="match status" value="1"/>
</dbReference>
<dbReference type="OrthoDB" id="14446at2759"/>
<accession>A0A2T0FJQ0</accession>
<evidence type="ECO:0000313" key="4">
    <source>
        <dbReference type="Proteomes" id="UP000238350"/>
    </source>
</evidence>
<dbReference type="GO" id="GO:0008242">
    <property type="term" value="F:omega peptidase activity"/>
    <property type="evidence" value="ECO:0007669"/>
    <property type="project" value="TreeGrafter"/>
</dbReference>
<keyword evidence="3" id="KW-0808">Transferase</keyword>
<dbReference type="InterPro" id="IPR052373">
    <property type="entry name" value="Gamma-glu_amide_hydrolase"/>
</dbReference>
<dbReference type="Pfam" id="PF13230">
    <property type="entry name" value="GATase_4"/>
    <property type="match status" value="1"/>
</dbReference>
<dbReference type="GO" id="GO:0005737">
    <property type="term" value="C:cytoplasm"/>
    <property type="evidence" value="ECO:0007669"/>
    <property type="project" value="TreeGrafter"/>
</dbReference>
<sequence length="349" mass="39331">MCRFLIYKGSEPIKLEHLLTRPAHSIINQSFDSRLRIDTRRPINGDGFGVGYYPIDMDEDEEQGPCVYCATTPAWNNINLERIASKTKSRMIFAHVRASTSGALAETNCHPFVYHTLMFMHNGGIPLFSHIKRHVCNRIKNEYFMSVQGSTDSEMSFALFLDCLDRLGCDTKSPKGKFPPELLQKAMQQTIQLIAQWTAAVEQELGTRTEPNLLNFAVSDGETVVVCRYVSSKTDEAASLYYSTGTRFYEYAPGQYRMERKGRLNKVAMIASEPLTFERNDWIAIPTNSILTIRGQTVLLHPILDEYYEANPGKARSTLLTEKKGLLSPMVSAPVENGVPPLGREGRVF</sequence>
<dbReference type="PANTHER" id="PTHR43187">
    <property type="entry name" value="GLUTAMINE AMIDOTRANSFERASE DUG3-RELATED"/>
    <property type="match status" value="1"/>
</dbReference>
<dbReference type="GO" id="GO:0061672">
    <property type="term" value="C:glutathione hydrolase complex"/>
    <property type="evidence" value="ECO:0007669"/>
    <property type="project" value="TreeGrafter"/>
</dbReference>
<evidence type="ECO:0000313" key="3">
    <source>
        <dbReference type="EMBL" id="PRT55195.1"/>
    </source>
</evidence>
<dbReference type="InterPro" id="IPR029055">
    <property type="entry name" value="Ntn_hydrolases_N"/>
</dbReference>
<dbReference type="Proteomes" id="UP000238350">
    <property type="component" value="Unassembled WGS sequence"/>
</dbReference>
<dbReference type="InterPro" id="IPR026869">
    <property type="entry name" value="EgtC-like"/>
</dbReference>
<keyword evidence="1 3" id="KW-0315">Glutamine amidotransferase</keyword>